<dbReference type="CDD" id="cd01948">
    <property type="entry name" value="EAL"/>
    <property type="match status" value="1"/>
</dbReference>
<dbReference type="PANTHER" id="PTHR33121">
    <property type="entry name" value="CYCLIC DI-GMP PHOSPHODIESTERASE PDEF"/>
    <property type="match status" value="1"/>
</dbReference>
<dbReference type="EMBL" id="MJIL01000093">
    <property type="protein sequence ID" value="OLQ71721.1"/>
    <property type="molecule type" value="Genomic_DNA"/>
</dbReference>
<dbReference type="NCBIfam" id="TIGR00229">
    <property type="entry name" value="sensory_box"/>
    <property type="match status" value="1"/>
</dbReference>
<dbReference type="Pfam" id="PF08447">
    <property type="entry name" value="PAS_3"/>
    <property type="match status" value="1"/>
</dbReference>
<evidence type="ECO:0000313" key="2">
    <source>
        <dbReference type="EMBL" id="OLQ71721.1"/>
    </source>
</evidence>
<dbReference type="STRING" id="1903952.BIT28_23975"/>
<evidence type="ECO:0000313" key="3">
    <source>
        <dbReference type="Proteomes" id="UP000186905"/>
    </source>
</evidence>
<gene>
    <name evidence="2" type="ORF">BIT28_23975</name>
</gene>
<dbReference type="GO" id="GO:0071111">
    <property type="term" value="F:cyclic-guanylate-specific phosphodiesterase activity"/>
    <property type="evidence" value="ECO:0007669"/>
    <property type="project" value="InterPro"/>
</dbReference>
<feature type="domain" description="EAL" evidence="1">
    <location>
        <begin position="291"/>
        <end position="532"/>
    </location>
</feature>
<dbReference type="InterPro" id="IPR013655">
    <property type="entry name" value="PAS_fold_3"/>
</dbReference>
<dbReference type="Gene3D" id="3.30.450.20">
    <property type="entry name" value="PAS domain"/>
    <property type="match status" value="1"/>
</dbReference>
<name>A0A1Q9GBS5_9GAMM</name>
<dbReference type="Proteomes" id="UP000186905">
    <property type="component" value="Unassembled WGS sequence"/>
</dbReference>
<protein>
    <recommendedName>
        <fullName evidence="1">EAL domain-containing protein</fullName>
    </recommendedName>
</protein>
<dbReference type="InterPro" id="IPR000014">
    <property type="entry name" value="PAS"/>
</dbReference>
<dbReference type="PANTHER" id="PTHR33121:SF79">
    <property type="entry name" value="CYCLIC DI-GMP PHOSPHODIESTERASE PDED-RELATED"/>
    <property type="match status" value="1"/>
</dbReference>
<keyword evidence="3" id="KW-1185">Reference proteome</keyword>
<sequence length="532" mass="61183">MNISTIAKLLESTIDNSTGIWRTEKGSVYLNGSTFYRLLNLPNNKVSFKNWMSIIHPEDRDKLSSIIEAHRAKKEEIGRSQYRVQTRDGDYIELESVGLRYIENKEEKWIGQHRVITSPNSYKTRHTETGLKTIHSLSEELCHIISDKEDYIGFIISSERLARKTRKYGTNIHLNFIDFIETSIKSVFKNSWNLYYINDSTFFSLCPIAKYENTLDKLAFSLSESLIVQSELSLSFTREEISLVALEINNITLKLDNLDKTLVNYSRYAHENCINKFLVLSKVNHEAIFRHLTIKDSLLDAIRGDKFTIAVQPIVNLSTGETRSHEVLARWQHPIIGNISPAEFIPLISKQGFTSSFGWMIFRKSCEFLVKETSFNNSININISVDFLTSHNFVEKAKIMADEYNIDTNRIVIELTESVPIDDELKVRQQIYDLKRCGFSLSLDDFGSGYTSLFSIFDLPFDEVKIDKRIIQNIHSSINYIQLIDFLINVSKDRTFRLVAEGVECRTLTSTLRDLGVDCVQGYAICKPFTPS</sequence>
<dbReference type="RefSeq" id="WP_075767296.1">
    <property type="nucleotide sequence ID" value="NZ_MJIL01000093.1"/>
</dbReference>
<dbReference type="SUPFAM" id="SSF141868">
    <property type="entry name" value="EAL domain-like"/>
    <property type="match status" value="1"/>
</dbReference>
<dbReference type="InterPro" id="IPR035919">
    <property type="entry name" value="EAL_sf"/>
</dbReference>
<dbReference type="SUPFAM" id="SSF55785">
    <property type="entry name" value="PYP-like sensor domain (PAS domain)"/>
    <property type="match status" value="1"/>
</dbReference>
<dbReference type="Gene3D" id="3.20.20.450">
    <property type="entry name" value="EAL domain"/>
    <property type="match status" value="1"/>
</dbReference>
<dbReference type="InterPro" id="IPR035965">
    <property type="entry name" value="PAS-like_dom_sf"/>
</dbReference>
<dbReference type="OrthoDB" id="9805474at2"/>
<dbReference type="InterPro" id="IPR001633">
    <property type="entry name" value="EAL_dom"/>
</dbReference>
<dbReference type="InterPro" id="IPR050706">
    <property type="entry name" value="Cyclic-di-GMP_PDE-like"/>
</dbReference>
<organism evidence="2 3">
    <name type="scientific">Photobacterium proteolyticum</name>
    <dbReference type="NCBI Taxonomy" id="1903952"/>
    <lineage>
        <taxon>Bacteria</taxon>
        <taxon>Pseudomonadati</taxon>
        <taxon>Pseudomonadota</taxon>
        <taxon>Gammaproteobacteria</taxon>
        <taxon>Vibrionales</taxon>
        <taxon>Vibrionaceae</taxon>
        <taxon>Photobacterium</taxon>
    </lineage>
</organism>
<comment type="caution">
    <text evidence="2">The sequence shown here is derived from an EMBL/GenBank/DDBJ whole genome shotgun (WGS) entry which is preliminary data.</text>
</comment>
<evidence type="ECO:0000259" key="1">
    <source>
        <dbReference type="PROSITE" id="PS50883"/>
    </source>
</evidence>
<dbReference type="PROSITE" id="PS50883">
    <property type="entry name" value="EAL"/>
    <property type="match status" value="1"/>
</dbReference>
<dbReference type="Pfam" id="PF00563">
    <property type="entry name" value="EAL"/>
    <property type="match status" value="1"/>
</dbReference>
<reference evidence="2 3" key="1">
    <citation type="submission" date="2016-09" db="EMBL/GenBank/DDBJ databases">
        <title>Photobacterium proteolyticum sp. nov. a protease producing bacterium isolated from ocean sediments of Laizhou Bay.</title>
        <authorList>
            <person name="Li Y."/>
        </authorList>
    </citation>
    <scope>NUCLEOTIDE SEQUENCE [LARGE SCALE GENOMIC DNA]</scope>
    <source>
        <strain evidence="2 3">13-12</strain>
    </source>
</reference>
<accession>A0A1Q9GBS5</accession>
<proteinExistence type="predicted"/>
<dbReference type="SMART" id="SM00052">
    <property type="entry name" value="EAL"/>
    <property type="match status" value="1"/>
</dbReference>
<dbReference type="AlphaFoldDB" id="A0A1Q9GBS5"/>